<feature type="transmembrane region" description="Helical" evidence="2">
    <location>
        <begin position="231"/>
        <end position="250"/>
    </location>
</feature>
<feature type="region of interest" description="Disordered" evidence="1">
    <location>
        <begin position="260"/>
        <end position="283"/>
    </location>
</feature>
<evidence type="ECO:0000256" key="2">
    <source>
        <dbReference type="SAM" id="Phobius"/>
    </source>
</evidence>
<reference evidence="3 4" key="1">
    <citation type="journal article" date="2024" name="J Genomics">
        <title>Draft genome sequencing and assembly of Favolaschia claudopus CIRM-BRFM 2984 isolated from oak limbs.</title>
        <authorList>
            <person name="Navarro D."/>
            <person name="Drula E."/>
            <person name="Chaduli D."/>
            <person name="Cazenave R."/>
            <person name="Ahrendt S."/>
            <person name="Wang J."/>
            <person name="Lipzen A."/>
            <person name="Daum C."/>
            <person name="Barry K."/>
            <person name="Grigoriev I.V."/>
            <person name="Favel A."/>
            <person name="Rosso M.N."/>
            <person name="Martin F."/>
        </authorList>
    </citation>
    <scope>NUCLEOTIDE SEQUENCE [LARGE SCALE GENOMIC DNA]</scope>
    <source>
        <strain evidence="3 4">CIRM-BRFM 2984</strain>
    </source>
</reference>
<feature type="transmembrane region" description="Helical" evidence="2">
    <location>
        <begin position="288"/>
        <end position="306"/>
    </location>
</feature>
<gene>
    <name evidence="3" type="ORF">R3P38DRAFT_3561887</name>
</gene>
<evidence type="ECO:0000256" key="1">
    <source>
        <dbReference type="SAM" id="MobiDB-lite"/>
    </source>
</evidence>
<comment type="caution">
    <text evidence="3">The sequence shown here is derived from an EMBL/GenBank/DDBJ whole genome shotgun (WGS) entry which is preliminary data.</text>
</comment>
<dbReference type="Proteomes" id="UP001362999">
    <property type="component" value="Unassembled WGS sequence"/>
</dbReference>
<dbReference type="EMBL" id="JAWWNJ010000049">
    <property type="protein sequence ID" value="KAK7016851.1"/>
    <property type="molecule type" value="Genomic_DNA"/>
</dbReference>
<feature type="compositionally biased region" description="Low complexity" evidence="1">
    <location>
        <begin position="266"/>
        <end position="278"/>
    </location>
</feature>
<keyword evidence="2" id="KW-0812">Transmembrane</keyword>
<keyword evidence="2" id="KW-0472">Membrane</keyword>
<feature type="transmembrane region" description="Helical" evidence="2">
    <location>
        <begin position="204"/>
        <end position="224"/>
    </location>
</feature>
<organism evidence="3 4">
    <name type="scientific">Favolaschia claudopus</name>
    <dbReference type="NCBI Taxonomy" id="2862362"/>
    <lineage>
        <taxon>Eukaryota</taxon>
        <taxon>Fungi</taxon>
        <taxon>Dikarya</taxon>
        <taxon>Basidiomycota</taxon>
        <taxon>Agaricomycotina</taxon>
        <taxon>Agaricomycetes</taxon>
        <taxon>Agaricomycetidae</taxon>
        <taxon>Agaricales</taxon>
        <taxon>Marasmiineae</taxon>
        <taxon>Mycenaceae</taxon>
        <taxon>Favolaschia</taxon>
    </lineage>
</organism>
<protein>
    <submittedName>
        <fullName evidence="3">Uncharacterized protein</fullName>
    </submittedName>
</protein>
<name>A0AAW0AU56_9AGAR</name>
<evidence type="ECO:0000313" key="4">
    <source>
        <dbReference type="Proteomes" id="UP001362999"/>
    </source>
</evidence>
<proteinExistence type="predicted"/>
<feature type="transmembrane region" description="Helical" evidence="2">
    <location>
        <begin position="82"/>
        <end position="99"/>
    </location>
</feature>
<feature type="transmembrane region" description="Helical" evidence="2">
    <location>
        <begin position="111"/>
        <end position="134"/>
    </location>
</feature>
<keyword evidence="2" id="KW-1133">Transmembrane helix</keyword>
<keyword evidence="4" id="KW-1185">Reference proteome</keyword>
<evidence type="ECO:0000313" key="3">
    <source>
        <dbReference type="EMBL" id="KAK7016851.1"/>
    </source>
</evidence>
<accession>A0AAW0AU56</accession>
<sequence>MIHRTQDSSRFPSQWRRHRPRFSLNIDVSHVFHHHFLRSAYPSSSPTQTHLTVESHTLSLPPPLPLPPRTYLSSHIVFSRRFLFASLSALCALSFSYLLNSTLRRFSWAPFVYFPALICFRSPYTTFFVSLRLYTPILFQSSPLVFPDTHDPQTSSSSHLKIVTACTLSSTPPRPATSRRLYPPSVARQHPGYVVACHHPRHSYLVPASFLAVALSASIALIRLPLPDRLLTLPLPFLSVFFVLPFLFLFPPHGLSSPCLSPSPPTSTTTTTTTTTSPSPSPVRHPPFLSIPNTFAVTVVATLIFVKHIH</sequence>
<dbReference type="AlphaFoldDB" id="A0AAW0AU56"/>